<evidence type="ECO:0000256" key="7">
    <source>
        <dbReference type="ARBA" id="ARBA00047992"/>
    </source>
</evidence>
<accession>A0A9W8I5F6</accession>
<comment type="pathway">
    <text evidence="1">Cofactor biosynthesis; pyridoxal 5'-phosphate biosynthesis.</text>
</comment>
<dbReference type="GO" id="GO:0008615">
    <property type="term" value="P:pyridoxine biosynthetic process"/>
    <property type="evidence" value="ECO:0007669"/>
    <property type="project" value="TreeGrafter"/>
</dbReference>
<comment type="caution">
    <text evidence="10">The sequence shown here is derived from an EMBL/GenBank/DDBJ whole genome shotgun (WGS) entry which is preliminary data.</text>
</comment>
<dbReference type="EMBL" id="JANBUO010000009">
    <property type="protein sequence ID" value="KAJ2809141.1"/>
    <property type="molecule type" value="Genomic_DNA"/>
</dbReference>
<name>A0A9W8I5F6_9FUNG</name>
<evidence type="ECO:0000256" key="4">
    <source>
        <dbReference type="ARBA" id="ARBA00022898"/>
    </source>
</evidence>
<dbReference type="GO" id="GO:0042823">
    <property type="term" value="P:pyridoxal phosphate biosynthetic process"/>
    <property type="evidence" value="ECO:0007669"/>
    <property type="project" value="InterPro"/>
</dbReference>
<dbReference type="InterPro" id="IPR033755">
    <property type="entry name" value="PdxS/SNZ_N"/>
</dbReference>
<dbReference type="InterPro" id="IPR011060">
    <property type="entry name" value="RibuloseP-bd_barrel"/>
</dbReference>
<dbReference type="OrthoDB" id="1660966at2759"/>
<comment type="similarity">
    <text evidence="2 8">Belongs to the PdxS/SNZ family.</text>
</comment>
<dbReference type="GO" id="GO:0006520">
    <property type="term" value="P:amino acid metabolic process"/>
    <property type="evidence" value="ECO:0007669"/>
    <property type="project" value="TreeGrafter"/>
</dbReference>
<dbReference type="AlphaFoldDB" id="A0A9W8I5F6"/>
<keyword evidence="4" id="KW-0663">Pyridoxal phosphate</keyword>
<dbReference type="PANTHER" id="PTHR31829">
    <property type="entry name" value="PYRIDOXAL 5'-PHOSPHATE SYNTHASE SUBUNIT SNZ1-RELATED"/>
    <property type="match status" value="1"/>
</dbReference>
<evidence type="ECO:0000256" key="5">
    <source>
        <dbReference type="ARBA" id="ARBA00023239"/>
    </source>
</evidence>
<dbReference type="Gene3D" id="3.20.20.70">
    <property type="entry name" value="Aldolase class I"/>
    <property type="match status" value="1"/>
</dbReference>
<evidence type="ECO:0000256" key="2">
    <source>
        <dbReference type="ARBA" id="ARBA00007281"/>
    </source>
</evidence>
<dbReference type="SUPFAM" id="SSF51366">
    <property type="entry name" value="Ribulose-phoshate binding barrel"/>
    <property type="match status" value="1"/>
</dbReference>
<feature type="domain" description="PdxS/SNZ N-terminal" evidence="9">
    <location>
        <begin position="16"/>
        <end position="229"/>
    </location>
</feature>
<dbReference type="EC" id="4.3.3.6" evidence="3"/>
<evidence type="ECO:0000259" key="9">
    <source>
        <dbReference type="Pfam" id="PF01680"/>
    </source>
</evidence>
<organism evidence="10 11">
    <name type="scientific">Coemansia guatemalensis</name>
    <dbReference type="NCBI Taxonomy" id="2761395"/>
    <lineage>
        <taxon>Eukaryota</taxon>
        <taxon>Fungi</taxon>
        <taxon>Fungi incertae sedis</taxon>
        <taxon>Zoopagomycota</taxon>
        <taxon>Kickxellomycotina</taxon>
        <taxon>Kickxellomycetes</taxon>
        <taxon>Kickxellales</taxon>
        <taxon>Kickxellaceae</taxon>
        <taxon>Coemansia</taxon>
    </lineage>
</organism>
<evidence type="ECO:0000256" key="6">
    <source>
        <dbReference type="ARBA" id="ARBA00023270"/>
    </source>
</evidence>
<keyword evidence="11" id="KW-1185">Reference proteome</keyword>
<evidence type="ECO:0000313" key="10">
    <source>
        <dbReference type="EMBL" id="KAJ2809141.1"/>
    </source>
</evidence>
<dbReference type="InterPro" id="IPR013785">
    <property type="entry name" value="Aldolase_TIM"/>
</dbReference>
<dbReference type="InterPro" id="IPR001852">
    <property type="entry name" value="PdxS/SNZ"/>
</dbReference>
<keyword evidence="6" id="KW-0704">Schiff base</keyword>
<dbReference type="Proteomes" id="UP001140094">
    <property type="component" value="Unassembled WGS sequence"/>
</dbReference>
<evidence type="ECO:0000256" key="1">
    <source>
        <dbReference type="ARBA" id="ARBA00004737"/>
    </source>
</evidence>
<evidence type="ECO:0000313" key="11">
    <source>
        <dbReference type="Proteomes" id="UP001140094"/>
    </source>
</evidence>
<proteinExistence type="inferred from homology"/>
<comment type="catalytic activity">
    <reaction evidence="7">
        <text>aldehydo-D-ribose 5-phosphate + D-glyceraldehyde 3-phosphate + L-glutamine = pyridoxal 5'-phosphate + L-glutamate + phosphate + 3 H2O + H(+)</text>
        <dbReference type="Rhea" id="RHEA:31507"/>
        <dbReference type="ChEBI" id="CHEBI:15377"/>
        <dbReference type="ChEBI" id="CHEBI:15378"/>
        <dbReference type="ChEBI" id="CHEBI:29985"/>
        <dbReference type="ChEBI" id="CHEBI:43474"/>
        <dbReference type="ChEBI" id="CHEBI:58273"/>
        <dbReference type="ChEBI" id="CHEBI:58359"/>
        <dbReference type="ChEBI" id="CHEBI:59776"/>
        <dbReference type="ChEBI" id="CHEBI:597326"/>
        <dbReference type="EC" id="4.3.3.6"/>
    </reaction>
</comment>
<keyword evidence="5" id="KW-0456">Lyase</keyword>
<gene>
    <name evidence="10" type="ORF">H4R20_000320</name>
</gene>
<reference evidence="10" key="1">
    <citation type="submission" date="2022-07" db="EMBL/GenBank/DDBJ databases">
        <title>Phylogenomic reconstructions and comparative analyses of Kickxellomycotina fungi.</title>
        <authorList>
            <person name="Reynolds N.K."/>
            <person name="Stajich J.E."/>
            <person name="Barry K."/>
            <person name="Grigoriev I.V."/>
            <person name="Crous P."/>
            <person name="Smith M.E."/>
        </authorList>
    </citation>
    <scope>NUCLEOTIDE SEQUENCE</scope>
    <source>
        <strain evidence="10">NRRL 1565</strain>
    </source>
</reference>
<sequence length="252" mass="27814">MPINEPETKSPEKREEIKQNVTKLFKGGVIAIVTTVNQAKVAEDYGARGVIVMNYKYSMAKKKDQTPRGADPSVVRSIMSAVHIPVIGRVRYGHIAEARIMQACGVAAIEESDVVGHGNVTSMEKKSFNVPVICFVVNLKEALLRISEGASMVVSRVGEKLAGEGGTSREDEPNVRHASNIYLKIQDEIEILTKKNRNELWARAQRWQLPLELLEEVAKLRRLPVPFFASGGVMLPMDVAMLMELGYDGVVA</sequence>
<feature type="non-terminal residue" evidence="10">
    <location>
        <position position="252"/>
    </location>
</feature>
<dbReference type="GO" id="GO:0036381">
    <property type="term" value="F:pyridoxal 5'-phosphate synthase (glutamine hydrolysing) activity"/>
    <property type="evidence" value="ECO:0007669"/>
    <property type="project" value="UniProtKB-EC"/>
</dbReference>
<dbReference type="PROSITE" id="PS51129">
    <property type="entry name" value="PDXS_SNZ_2"/>
    <property type="match status" value="1"/>
</dbReference>
<protein>
    <recommendedName>
        <fullName evidence="3">pyridoxal 5'-phosphate synthase (glutamine hydrolyzing)</fullName>
        <ecNumber evidence="3">4.3.3.6</ecNumber>
    </recommendedName>
</protein>
<dbReference type="Pfam" id="PF01680">
    <property type="entry name" value="SOR_SNZ"/>
    <property type="match status" value="1"/>
</dbReference>
<dbReference type="PANTHER" id="PTHR31829:SF0">
    <property type="entry name" value="PYRIDOXAL 5'-PHOSPHATE SYNTHASE SUBUNIT SNZ1-RELATED"/>
    <property type="match status" value="1"/>
</dbReference>
<evidence type="ECO:0000256" key="3">
    <source>
        <dbReference type="ARBA" id="ARBA00012084"/>
    </source>
</evidence>
<evidence type="ECO:0000256" key="8">
    <source>
        <dbReference type="PROSITE-ProRule" id="PRU00481"/>
    </source>
</evidence>